<feature type="transmembrane region" description="Helical" evidence="1">
    <location>
        <begin position="95"/>
        <end position="125"/>
    </location>
</feature>
<name>A0A1Q6A687_9SPHI</name>
<feature type="transmembrane region" description="Helical" evidence="1">
    <location>
        <begin position="12"/>
        <end position="29"/>
    </location>
</feature>
<keyword evidence="1" id="KW-1133">Transmembrane helix</keyword>
<accession>A0A1Q6A687</accession>
<dbReference type="STRING" id="1302689.RG47T_4986"/>
<dbReference type="Pfam" id="PF19992">
    <property type="entry name" value="DUF6427"/>
    <property type="match status" value="1"/>
</dbReference>
<feature type="transmembrane region" description="Helical" evidence="1">
    <location>
        <begin position="226"/>
        <end position="246"/>
    </location>
</feature>
<proteinExistence type="predicted"/>
<feature type="transmembrane region" description="Helical" evidence="1">
    <location>
        <begin position="62"/>
        <end position="83"/>
    </location>
</feature>
<comment type="caution">
    <text evidence="2">The sequence shown here is derived from an EMBL/GenBank/DDBJ whole genome shotgun (WGS) entry which is preliminary data.</text>
</comment>
<dbReference type="InterPro" id="IPR045625">
    <property type="entry name" value="DUF6427"/>
</dbReference>
<evidence type="ECO:0000313" key="3">
    <source>
        <dbReference type="Proteomes" id="UP000186720"/>
    </source>
</evidence>
<feature type="transmembrane region" description="Helical" evidence="1">
    <location>
        <begin position="307"/>
        <end position="325"/>
    </location>
</feature>
<sequence length="328" mass="38538">MINLFRIYNPFNVIWLALVLLVMRLGYIIKAPDHLDFIFVEPFTRTLVPVAYENYFSPSANILLAAVLVFAQALLLNYLINFYNLLGKPSFLPGLMFVVASSLFTPFLILSPPLICNFLILWMLFKLFGLYKTNDAKSTAYDLGMMVAVGSLIYLPFIYLILIVWIALLLFRPFDIRDWMASLFGYVTVFFFLAVYYYLNNRLSTFYTIWLPLGTRFPNSIHINQYSYLILVPVAVIFILCFFKVRQVFYKSYVQVRKSYQLLLLLFIISALAFYVKAEFRLSHFLLCAVPTAVFFAYYFLYATKRWFYEILFLLLVSSIIYFQFNTF</sequence>
<reference evidence="2 3" key="1">
    <citation type="submission" date="2016-11" db="EMBL/GenBank/DDBJ databases">
        <title>Whole Genome Sequencing of Mucilaginibacter polytrichastri RG4-7(T) isolated from the moss sample.</title>
        <authorList>
            <person name="Li Y."/>
        </authorList>
    </citation>
    <scope>NUCLEOTIDE SEQUENCE [LARGE SCALE GENOMIC DNA]</scope>
    <source>
        <strain evidence="2 3">RG4-7</strain>
    </source>
</reference>
<keyword evidence="1" id="KW-0812">Transmembrane</keyword>
<dbReference type="AlphaFoldDB" id="A0A1Q6A687"/>
<dbReference type="RefSeq" id="WP_074492578.1">
    <property type="nucleotide sequence ID" value="NZ_FPAM01000003.1"/>
</dbReference>
<organism evidence="2 3">
    <name type="scientific">Mucilaginibacter polytrichastri</name>
    <dbReference type="NCBI Taxonomy" id="1302689"/>
    <lineage>
        <taxon>Bacteria</taxon>
        <taxon>Pseudomonadati</taxon>
        <taxon>Bacteroidota</taxon>
        <taxon>Sphingobacteriia</taxon>
        <taxon>Sphingobacteriales</taxon>
        <taxon>Sphingobacteriaceae</taxon>
        <taxon>Mucilaginibacter</taxon>
    </lineage>
</organism>
<dbReference type="EMBL" id="MPPL01000001">
    <property type="protein sequence ID" value="OKS89502.1"/>
    <property type="molecule type" value="Genomic_DNA"/>
</dbReference>
<keyword evidence="3" id="KW-1185">Reference proteome</keyword>
<evidence type="ECO:0000313" key="2">
    <source>
        <dbReference type="EMBL" id="OKS89502.1"/>
    </source>
</evidence>
<feature type="transmembrane region" description="Helical" evidence="1">
    <location>
        <begin position="282"/>
        <end position="300"/>
    </location>
</feature>
<evidence type="ECO:0008006" key="4">
    <source>
        <dbReference type="Google" id="ProtNLM"/>
    </source>
</evidence>
<keyword evidence="1" id="KW-0472">Membrane</keyword>
<dbReference type="Proteomes" id="UP000186720">
    <property type="component" value="Unassembled WGS sequence"/>
</dbReference>
<gene>
    <name evidence="2" type="ORF">RG47T_4986</name>
</gene>
<feature type="transmembrane region" description="Helical" evidence="1">
    <location>
        <begin position="183"/>
        <end position="199"/>
    </location>
</feature>
<dbReference type="OrthoDB" id="1115611at2"/>
<evidence type="ECO:0000256" key="1">
    <source>
        <dbReference type="SAM" id="Phobius"/>
    </source>
</evidence>
<feature type="transmembrane region" description="Helical" evidence="1">
    <location>
        <begin position="258"/>
        <end position="276"/>
    </location>
</feature>
<protein>
    <recommendedName>
        <fullName evidence="4">Beta-carotene 15,15'-monooxygenase</fullName>
    </recommendedName>
</protein>
<feature type="transmembrane region" description="Helical" evidence="1">
    <location>
        <begin position="145"/>
        <end position="171"/>
    </location>
</feature>